<dbReference type="Pfam" id="PF10071">
    <property type="entry name" value="DUF2310"/>
    <property type="match status" value="1"/>
</dbReference>
<name>A0ABT9GVI5_9GAMM</name>
<dbReference type="Proteomes" id="UP001231616">
    <property type="component" value="Unassembled WGS sequence"/>
</dbReference>
<evidence type="ECO:0000313" key="2">
    <source>
        <dbReference type="Proteomes" id="UP001231616"/>
    </source>
</evidence>
<comment type="caution">
    <text evidence="1">The sequence shown here is derived from an EMBL/GenBank/DDBJ whole genome shotgun (WGS) entry which is preliminary data.</text>
</comment>
<evidence type="ECO:0000313" key="1">
    <source>
        <dbReference type="EMBL" id="MDP4534909.1"/>
    </source>
</evidence>
<organism evidence="1 2">
    <name type="scientific">Alkalimonas collagenimarina</name>
    <dbReference type="NCBI Taxonomy" id="400390"/>
    <lineage>
        <taxon>Bacteria</taxon>
        <taxon>Pseudomonadati</taxon>
        <taxon>Pseudomonadota</taxon>
        <taxon>Gammaproteobacteria</taxon>
        <taxon>Alkalimonas</taxon>
    </lineage>
</organism>
<dbReference type="InterPro" id="IPR016908">
    <property type="entry name" value="UCP029037"/>
</dbReference>
<dbReference type="RefSeq" id="WP_305892175.1">
    <property type="nucleotide sequence ID" value="NZ_JAUZVZ010000002.1"/>
</dbReference>
<dbReference type="EMBL" id="JAUZVZ010000002">
    <property type="protein sequence ID" value="MDP4534909.1"/>
    <property type="molecule type" value="Genomic_DNA"/>
</dbReference>
<reference evidence="1 2" key="1">
    <citation type="submission" date="2023-08" db="EMBL/GenBank/DDBJ databases">
        <authorList>
            <person name="Joshi A."/>
            <person name="Thite S."/>
        </authorList>
    </citation>
    <scope>NUCLEOTIDE SEQUENCE [LARGE SCALE GENOMIC DNA]</scope>
    <source>
        <strain evidence="1 2">AC40</strain>
    </source>
</reference>
<proteinExistence type="predicted"/>
<gene>
    <name evidence="1" type="ORF">Q3O60_01745</name>
</gene>
<sequence>MWVAELRFRIIADTNLSIAEQQVRRYLETLIFNGQILGREFPTYQTDDAFCSRVVLPAQDALSTGHHSLLGKAAMEAFAQAGLAYPQLTLLGPDLMSSHTDPCTEAKHYIVFSHFAENVSPVRCAEHFAPVPLYRLQPTGSKQDHEELIRWQLQYQALDEVQMQQERVLHKSAEKALQGLHSTLNRQGRRFARRIEQQQGKTCYYYLYSGSSTDCQAEATKACPSCGEPWRLQESWHELFQFRCEPCRLVSNIAWDCQ</sequence>
<protein>
    <submittedName>
        <fullName evidence="1">DUF2310 family Zn-ribbon-containing protein</fullName>
    </submittedName>
</protein>
<accession>A0ABT9GVI5</accession>
<keyword evidence="2" id="KW-1185">Reference proteome</keyword>